<comment type="pathway">
    <text evidence="1">Cofactor biosynthesis; biotin biosynthesis; biotin from 7,8-diaminononanoate: step 1/2.</text>
</comment>
<comment type="similarity">
    <text evidence="1">Belongs to the dethiobiotin synthetase family.</text>
</comment>
<dbReference type="PANTHER" id="PTHR43210:SF5">
    <property type="entry name" value="DETHIOBIOTIN SYNTHETASE"/>
    <property type="match status" value="1"/>
</dbReference>
<dbReference type="PIRSF" id="PIRSF006755">
    <property type="entry name" value="DTB_synth"/>
    <property type="match status" value="1"/>
</dbReference>
<feature type="active site" evidence="1">
    <location>
        <position position="40"/>
    </location>
</feature>
<keyword evidence="1" id="KW-0547">Nucleotide-binding</keyword>
<dbReference type="EMBL" id="CP053540">
    <property type="protein sequence ID" value="WOB42501.1"/>
    <property type="molecule type" value="Genomic_DNA"/>
</dbReference>
<keyword evidence="1 2" id="KW-0436">Ligase</keyword>
<comment type="caution">
    <text evidence="1">Lacks conserved residue(s) required for the propagation of feature annotation.</text>
</comment>
<dbReference type="HAMAP" id="MF_00336">
    <property type="entry name" value="BioD"/>
    <property type="match status" value="1"/>
</dbReference>
<feature type="binding site" evidence="1">
    <location>
        <begin position="20"/>
        <end position="25"/>
    </location>
    <ligand>
        <name>ATP</name>
        <dbReference type="ChEBI" id="CHEBI:30616"/>
    </ligand>
</feature>
<dbReference type="AlphaFoldDB" id="A0AA96Y3K8"/>
<feature type="binding site" evidence="1">
    <location>
        <position position="44"/>
    </location>
    <ligand>
        <name>substrate</name>
    </ligand>
</feature>
<comment type="subcellular location">
    <subcellularLocation>
        <location evidence="1">Cytoplasm</location>
    </subcellularLocation>
</comment>
<dbReference type="PANTHER" id="PTHR43210">
    <property type="entry name" value="DETHIOBIOTIN SYNTHETASE"/>
    <property type="match status" value="1"/>
</dbReference>
<gene>
    <name evidence="1 2" type="primary">bioD</name>
    <name evidence="2" type="ORF">HNI00_04535</name>
</gene>
<dbReference type="GO" id="GO:0000287">
    <property type="term" value="F:magnesium ion binding"/>
    <property type="evidence" value="ECO:0007669"/>
    <property type="project" value="UniProtKB-UniRule"/>
</dbReference>
<dbReference type="GO" id="GO:0005829">
    <property type="term" value="C:cytosol"/>
    <property type="evidence" value="ECO:0007669"/>
    <property type="project" value="TreeGrafter"/>
</dbReference>
<organism evidence="2">
    <name type="scientific">Thermoleptolyngbya oregonensis NK1-22</name>
    <dbReference type="NCBI Taxonomy" id="2547457"/>
    <lineage>
        <taxon>Bacteria</taxon>
        <taxon>Bacillati</taxon>
        <taxon>Cyanobacteriota</taxon>
        <taxon>Cyanophyceae</taxon>
        <taxon>Oculatellales</taxon>
        <taxon>Oculatellaceae</taxon>
        <taxon>Thermoleptolyngbya</taxon>
    </lineage>
</organism>
<feature type="binding site" evidence="1">
    <location>
        <position position="51"/>
    </location>
    <ligand>
        <name>Mg(2+)</name>
        <dbReference type="ChEBI" id="CHEBI:18420"/>
    </ligand>
</feature>
<dbReference type="GO" id="GO:0004141">
    <property type="term" value="F:dethiobiotin synthase activity"/>
    <property type="evidence" value="ECO:0007669"/>
    <property type="project" value="UniProtKB-UniRule"/>
</dbReference>
<keyword evidence="1" id="KW-0963">Cytoplasm</keyword>
<protein>
    <recommendedName>
        <fullName evidence="1">ATP-dependent dethiobiotin synthetase BioD</fullName>
        <ecNumber evidence="1">6.3.3.3</ecNumber>
    </recommendedName>
    <alternativeName>
        <fullName evidence="1">DTB synthetase</fullName>
        <shortName evidence="1">DTBS</shortName>
    </alternativeName>
    <alternativeName>
        <fullName evidence="1">Dethiobiotin synthase</fullName>
    </alternativeName>
</protein>
<dbReference type="SUPFAM" id="SSF52540">
    <property type="entry name" value="P-loop containing nucleoside triphosphate hydrolases"/>
    <property type="match status" value="1"/>
</dbReference>
<dbReference type="GO" id="GO:0005524">
    <property type="term" value="F:ATP binding"/>
    <property type="evidence" value="ECO:0007669"/>
    <property type="project" value="UniProtKB-UniRule"/>
</dbReference>
<keyword evidence="1" id="KW-0479">Metal-binding</keyword>
<feature type="binding site" evidence="1">
    <location>
        <position position="109"/>
    </location>
    <ligand>
        <name>Mg(2+)</name>
        <dbReference type="ChEBI" id="CHEBI:18420"/>
    </ligand>
</feature>
<keyword evidence="1" id="KW-0067">ATP-binding</keyword>
<feature type="binding site" evidence="1">
    <location>
        <position position="51"/>
    </location>
    <ligand>
        <name>ATP</name>
        <dbReference type="ChEBI" id="CHEBI:30616"/>
    </ligand>
</feature>
<dbReference type="NCBIfam" id="TIGR00347">
    <property type="entry name" value="bioD"/>
    <property type="match status" value="1"/>
</dbReference>
<comment type="function">
    <text evidence="1">Catalyzes a mechanistically unusual reaction, the ATP-dependent insertion of CO2 between the N7 and N8 nitrogen atoms of 7,8-diaminopelargonic acid (DAPA, also called 7,8-diammoniononanoate) to form a ureido ring.</text>
</comment>
<reference evidence="2" key="1">
    <citation type="submission" date="2020-05" db="EMBL/GenBank/DDBJ databases">
        <authorList>
            <person name="Zhu T."/>
            <person name="Keshari N."/>
            <person name="Lu X."/>
        </authorList>
    </citation>
    <scope>NUCLEOTIDE SEQUENCE</scope>
    <source>
        <strain evidence="2">NK1-22</strain>
    </source>
</reference>
<dbReference type="InterPro" id="IPR004472">
    <property type="entry name" value="DTB_synth_BioD"/>
</dbReference>
<evidence type="ECO:0000256" key="1">
    <source>
        <dbReference type="HAMAP-Rule" id="MF_00336"/>
    </source>
</evidence>
<keyword evidence="1" id="KW-0093">Biotin biosynthesis</keyword>
<evidence type="ECO:0000313" key="2">
    <source>
        <dbReference type="EMBL" id="WOB42501.1"/>
    </source>
</evidence>
<comment type="subunit">
    <text evidence="1">Homodimer.</text>
</comment>
<dbReference type="Gene3D" id="3.40.50.300">
    <property type="entry name" value="P-loop containing nucleotide triphosphate hydrolases"/>
    <property type="match status" value="1"/>
</dbReference>
<dbReference type="InterPro" id="IPR027417">
    <property type="entry name" value="P-loop_NTPase"/>
</dbReference>
<keyword evidence="1" id="KW-0460">Magnesium</keyword>
<feature type="binding site" evidence="1">
    <location>
        <begin position="109"/>
        <end position="112"/>
    </location>
    <ligand>
        <name>ATP</name>
        <dbReference type="ChEBI" id="CHEBI:30616"/>
    </ligand>
</feature>
<dbReference type="KEGG" id="tog:HNI00_04535"/>
<dbReference type="EC" id="6.3.3.3" evidence="1"/>
<name>A0AA96Y3K8_9CYAN</name>
<dbReference type="Pfam" id="PF13500">
    <property type="entry name" value="AAA_26"/>
    <property type="match status" value="1"/>
</dbReference>
<dbReference type="GO" id="GO:0009102">
    <property type="term" value="P:biotin biosynthetic process"/>
    <property type="evidence" value="ECO:0007669"/>
    <property type="project" value="UniProtKB-UniRule"/>
</dbReference>
<comment type="cofactor">
    <cofactor evidence="1">
        <name>Mg(2+)</name>
        <dbReference type="ChEBI" id="CHEBI:18420"/>
    </cofactor>
</comment>
<sequence length="211" mass="23210">MPIHSFMFPEKFFITGTDTNVGKTVVSALLTLGLNASYWKPIQSGLDPISDTDYVRKVTSLDDSHFLPERFTLTQPLSPHAAAEIDGVQIHLSDFQLPSQLPYKPLIIEGAGGLMVPLNEEDFVIDLIRQFQLPVCLVARSTLGTINHTLLSLAQLRRMEIPILGVIVNGPKNEGNRAAIAHYGNVPILAELEPLAEVNPATLKQAFDQLF</sequence>
<proteinExistence type="inferred from homology"/>
<accession>A0AA96Y3K8</accession>
<feature type="binding site" evidence="1">
    <location>
        <position position="24"/>
    </location>
    <ligand>
        <name>Mg(2+)</name>
        <dbReference type="ChEBI" id="CHEBI:18420"/>
    </ligand>
</feature>
<dbReference type="CDD" id="cd03109">
    <property type="entry name" value="DTBS"/>
    <property type="match status" value="1"/>
</dbReference>
<comment type="catalytic activity">
    <reaction evidence="1">
        <text>(7R,8S)-7,8-diammoniononanoate + CO2 + ATP = (4R,5S)-dethiobiotin + ADP + phosphate + 3 H(+)</text>
        <dbReference type="Rhea" id="RHEA:15805"/>
        <dbReference type="ChEBI" id="CHEBI:15378"/>
        <dbReference type="ChEBI" id="CHEBI:16526"/>
        <dbReference type="ChEBI" id="CHEBI:30616"/>
        <dbReference type="ChEBI" id="CHEBI:43474"/>
        <dbReference type="ChEBI" id="CHEBI:149469"/>
        <dbReference type="ChEBI" id="CHEBI:149473"/>
        <dbReference type="ChEBI" id="CHEBI:456216"/>
        <dbReference type="EC" id="6.3.3.3"/>
    </reaction>
</comment>